<keyword evidence="1" id="KW-0812">Transmembrane</keyword>
<protein>
    <submittedName>
        <fullName evidence="2">Uncharacterized protein</fullName>
    </submittedName>
</protein>
<keyword evidence="1" id="KW-0472">Membrane</keyword>
<gene>
    <name evidence="2" type="ORF">SAMN05192553_102447</name>
</gene>
<reference evidence="3" key="1">
    <citation type="submission" date="2016-10" db="EMBL/GenBank/DDBJ databases">
        <authorList>
            <person name="Varghese N."/>
            <person name="Submissions S."/>
        </authorList>
    </citation>
    <scope>NUCLEOTIDE SEQUENCE [LARGE SCALE GENOMIC DNA]</scope>
    <source>
        <strain evidence="3">IBRC-M 10761</strain>
    </source>
</reference>
<dbReference type="STRING" id="1416801.SAMN05192553_102447"/>
<evidence type="ECO:0000256" key="1">
    <source>
        <dbReference type="SAM" id="Phobius"/>
    </source>
</evidence>
<dbReference type="EMBL" id="FNZH01000002">
    <property type="protein sequence ID" value="SEJ11386.1"/>
    <property type="molecule type" value="Genomic_DNA"/>
</dbReference>
<dbReference type="AlphaFoldDB" id="A0A1H6W6I3"/>
<name>A0A1H6W6I3_9BACT</name>
<keyword evidence="1" id="KW-1133">Transmembrane helix</keyword>
<evidence type="ECO:0000313" key="3">
    <source>
        <dbReference type="Proteomes" id="UP000199403"/>
    </source>
</evidence>
<dbReference type="RefSeq" id="WP_174238236.1">
    <property type="nucleotide sequence ID" value="NZ_FNZH01000002.1"/>
</dbReference>
<sequence>MKKLVAILLSLLAIVLIVMGIGNFMIPPALTGIGFLALAFVFFKEGQHKNFDK</sequence>
<accession>A0A1H6W6I3</accession>
<organism evidence="2 3">
    <name type="scientific">Cyclobacterium xiamenense</name>
    <dbReference type="NCBI Taxonomy" id="1297121"/>
    <lineage>
        <taxon>Bacteria</taxon>
        <taxon>Pseudomonadati</taxon>
        <taxon>Bacteroidota</taxon>
        <taxon>Cytophagia</taxon>
        <taxon>Cytophagales</taxon>
        <taxon>Cyclobacteriaceae</taxon>
        <taxon>Cyclobacterium</taxon>
    </lineage>
</organism>
<evidence type="ECO:0000313" key="2">
    <source>
        <dbReference type="EMBL" id="SEJ11386.1"/>
    </source>
</evidence>
<keyword evidence="3" id="KW-1185">Reference proteome</keyword>
<proteinExistence type="predicted"/>
<dbReference type="Proteomes" id="UP000199403">
    <property type="component" value="Unassembled WGS sequence"/>
</dbReference>
<feature type="transmembrane region" description="Helical" evidence="1">
    <location>
        <begin position="30"/>
        <end position="46"/>
    </location>
</feature>